<sequence length="169" mass="18166">MPPVAGPPFDAPAARLRSETATDSTEITDTEKDQAMRQLDGIDGRDLPKKEVAEVSSAAAAAATAKDGDAPDDEDDLDPETARNTVANEKVRRMPSSWHSRSSPSLSPSRSPNKHVGFADEAHHARVLDGHKSLLHTDKMLAGTPDPRASQKTKTHAKELLSFHGELSE</sequence>
<feature type="compositionally biased region" description="Pro residues" evidence="1">
    <location>
        <begin position="1"/>
        <end position="10"/>
    </location>
</feature>
<dbReference type="Proteomes" id="UP000308199">
    <property type="component" value="Unassembled WGS sequence"/>
</dbReference>
<protein>
    <submittedName>
        <fullName evidence="2">Uncharacterized protein</fullName>
    </submittedName>
</protein>
<feature type="compositionally biased region" description="Low complexity" evidence="1">
    <location>
        <begin position="94"/>
        <end position="111"/>
    </location>
</feature>
<gene>
    <name evidence="2" type="ORF">EW145_g4023</name>
</gene>
<feature type="region of interest" description="Disordered" evidence="1">
    <location>
        <begin position="1"/>
        <end position="169"/>
    </location>
</feature>
<dbReference type="AlphaFoldDB" id="A0A4S4L577"/>
<feature type="compositionally biased region" description="Acidic residues" evidence="1">
    <location>
        <begin position="70"/>
        <end position="79"/>
    </location>
</feature>
<evidence type="ECO:0000313" key="2">
    <source>
        <dbReference type="EMBL" id="THH06524.1"/>
    </source>
</evidence>
<feature type="compositionally biased region" description="Basic and acidic residues" evidence="1">
    <location>
        <begin position="156"/>
        <end position="169"/>
    </location>
</feature>
<dbReference type="EMBL" id="SGPK01000191">
    <property type="protein sequence ID" value="THH06524.1"/>
    <property type="molecule type" value="Genomic_DNA"/>
</dbReference>
<feature type="compositionally biased region" description="Basic and acidic residues" evidence="1">
    <location>
        <begin position="117"/>
        <end position="139"/>
    </location>
</feature>
<dbReference type="OrthoDB" id="10649278at2759"/>
<accession>A0A4S4L577</accession>
<name>A0A4S4L577_9AGAM</name>
<keyword evidence="3" id="KW-1185">Reference proteome</keyword>
<feature type="compositionally biased region" description="Low complexity" evidence="1">
    <location>
        <begin position="54"/>
        <end position="63"/>
    </location>
</feature>
<comment type="caution">
    <text evidence="2">The sequence shown here is derived from an EMBL/GenBank/DDBJ whole genome shotgun (WGS) entry which is preliminary data.</text>
</comment>
<reference evidence="2 3" key="1">
    <citation type="submission" date="2019-02" db="EMBL/GenBank/DDBJ databases">
        <title>Genome sequencing of the rare red list fungi Phellinidium pouzarii.</title>
        <authorList>
            <person name="Buettner E."/>
            <person name="Kellner H."/>
        </authorList>
    </citation>
    <scope>NUCLEOTIDE SEQUENCE [LARGE SCALE GENOMIC DNA]</scope>
    <source>
        <strain evidence="2 3">DSM 108285</strain>
    </source>
</reference>
<evidence type="ECO:0000313" key="3">
    <source>
        <dbReference type="Proteomes" id="UP000308199"/>
    </source>
</evidence>
<proteinExistence type="predicted"/>
<organism evidence="2 3">
    <name type="scientific">Phellinidium pouzarii</name>
    <dbReference type="NCBI Taxonomy" id="167371"/>
    <lineage>
        <taxon>Eukaryota</taxon>
        <taxon>Fungi</taxon>
        <taxon>Dikarya</taxon>
        <taxon>Basidiomycota</taxon>
        <taxon>Agaricomycotina</taxon>
        <taxon>Agaricomycetes</taxon>
        <taxon>Hymenochaetales</taxon>
        <taxon>Hymenochaetaceae</taxon>
        <taxon>Phellinidium</taxon>
    </lineage>
</organism>
<feature type="compositionally biased region" description="Basic and acidic residues" evidence="1">
    <location>
        <begin position="29"/>
        <end position="53"/>
    </location>
</feature>
<evidence type="ECO:0000256" key="1">
    <source>
        <dbReference type="SAM" id="MobiDB-lite"/>
    </source>
</evidence>